<dbReference type="EMBL" id="FWXZ01000002">
    <property type="protein sequence ID" value="SMC52054.1"/>
    <property type="molecule type" value="Genomic_DNA"/>
</dbReference>
<name>A0AC61PK41_9FIRM</name>
<organism evidence="1 2">
    <name type="scientific">Aristaeella lactis</name>
    <dbReference type="NCBI Taxonomy" id="3046383"/>
    <lineage>
        <taxon>Bacteria</taxon>
        <taxon>Bacillati</taxon>
        <taxon>Bacillota</taxon>
        <taxon>Clostridia</taxon>
        <taxon>Eubacteriales</taxon>
        <taxon>Aristaeellaceae</taxon>
        <taxon>Aristaeella</taxon>
    </lineage>
</organism>
<keyword evidence="2" id="KW-1185">Reference proteome</keyword>
<accession>A0AC61PK41</accession>
<proteinExistence type="predicted"/>
<comment type="caution">
    <text evidence="1">The sequence shown here is derived from an EMBL/GenBank/DDBJ whole genome shotgun (WGS) entry which is preliminary data.</text>
</comment>
<evidence type="ECO:0000313" key="2">
    <source>
        <dbReference type="Proteomes" id="UP000192328"/>
    </source>
</evidence>
<evidence type="ECO:0000313" key="1">
    <source>
        <dbReference type="EMBL" id="SMC52054.1"/>
    </source>
</evidence>
<protein>
    <submittedName>
        <fullName evidence="1">Repeat domain (List_Bact_rpt)</fullName>
    </submittedName>
</protein>
<reference evidence="1" key="1">
    <citation type="submission" date="2017-04" db="EMBL/GenBank/DDBJ databases">
        <authorList>
            <person name="Varghese N."/>
            <person name="Submissions S."/>
        </authorList>
    </citation>
    <scope>NUCLEOTIDE SEQUENCE</scope>
    <source>
        <strain evidence="1">WTE2008</strain>
    </source>
</reference>
<sequence>MNPRRAGNRTDRTITIILAILMMLTVIPAGNGLAEEVHSHEGWEAVDALPIASGSYYLTKDIEISSPWTIASGVTIDLCLNDHSIIMTADNKAAISISGGTLNLYDCGTTVHSYTTDTWPAVIGSGSGTFTGGYITHTSGMKGQGVLMTHGVFNLHSGTIIGNWTVGNGANDLYGNGGGIRAEGGTVNITGGSVLGNKSHFGGAGLFQDYAHINLSGGRIADNQGGYAGGLYLAGGTCEMTGGIIEQNNSDRSHGGGVFVHKGHNDKLSDMKMSGGIIRNNASCRSGGGVYVNYGSFSMSGDAEISGNKAKDTGGGVYTWGITNMSGGTISGNTAETAGGFNVASKSSTVITGGRIINNTGTAEVGGLCNNGGSIIMTGGEITGNAAPESGGGVYNDGTFNIEGNPVITGNTGLNGAKSNVYLFNGTKSSYMTVTGALTGAKIGVTSVKEPQAGSPVMIAEGYGSFNASVPTGVFFEMDDSETYDVIRLNDTADQNVYLAAKVTLAYDGNGADSGDVPPAQTVIHGKTVAAAAPGSLKKAGHIFDYWTTVPEGGRVSYAPGDEITLEGNMTLYVSWTAGHTVTWLNGDDSVLDQKEYREGDPKPNTEKNPTKAEDDLNTFVFDKWEEIITTDGNTVYRPEFKAVPKPKATPTATVPAAVAEIPAVTATTAPTATPAATIAPTAAPTAVPAPTSTPRPVPKTGDRENVFLWACLMTLCAGILAVTLVLIPSRKRRK</sequence>
<dbReference type="Proteomes" id="UP000192328">
    <property type="component" value="Unassembled WGS sequence"/>
</dbReference>
<gene>
    <name evidence="1" type="ORF">SAMN06297397_1201</name>
</gene>